<evidence type="ECO:0000313" key="4">
    <source>
        <dbReference type="Proteomes" id="UP001391051"/>
    </source>
</evidence>
<dbReference type="Proteomes" id="UP001391051">
    <property type="component" value="Unassembled WGS sequence"/>
</dbReference>
<dbReference type="Gene3D" id="1.25.40.10">
    <property type="entry name" value="Tetratricopeptide repeat domain"/>
    <property type="match status" value="1"/>
</dbReference>
<reference evidence="3 4" key="1">
    <citation type="submission" date="2023-01" db="EMBL/GenBank/DDBJ databases">
        <title>Analysis of 21 Apiospora genomes using comparative genomics revels a genus with tremendous synthesis potential of carbohydrate active enzymes and secondary metabolites.</title>
        <authorList>
            <person name="Sorensen T."/>
        </authorList>
    </citation>
    <scope>NUCLEOTIDE SEQUENCE [LARGE SCALE GENOMIC DNA]</scope>
    <source>
        <strain evidence="3 4">CBS 24483</strain>
    </source>
</reference>
<dbReference type="GeneID" id="92074405"/>
<dbReference type="SUPFAM" id="SSF48452">
    <property type="entry name" value="TPR-like"/>
    <property type="match status" value="1"/>
</dbReference>
<organism evidence="3 4">
    <name type="scientific">Apiospora aurea</name>
    <dbReference type="NCBI Taxonomy" id="335848"/>
    <lineage>
        <taxon>Eukaryota</taxon>
        <taxon>Fungi</taxon>
        <taxon>Dikarya</taxon>
        <taxon>Ascomycota</taxon>
        <taxon>Pezizomycotina</taxon>
        <taxon>Sordariomycetes</taxon>
        <taxon>Xylariomycetidae</taxon>
        <taxon>Amphisphaeriales</taxon>
        <taxon>Apiosporaceae</taxon>
        <taxon>Apiospora</taxon>
    </lineage>
</organism>
<accession>A0ABR1QGM3</accession>
<evidence type="ECO:0008006" key="5">
    <source>
        <dbReference type="Google" id="ProtNLM"/>
    </source>
</evidence>
<dbReference type="EMBL" id="JAQQWE010000004">
    <property type="protein sequence ID" value="KAK7955899.1"/>
    <property type="molecule type" value="Genomic_DNA"/>
</dbReference>
<protein>
    <recommendedName>
        <fullName evidence="5">Kinesin light chain</fullName>
    </recommendedName>
</protein>
<gene>
    <name evidence="3" type="ORF">PG986_005121</name>
</gene>
<evidence type="ECO:0000313" key="3">
    <source>
        <dbReference type="EMBL" id="KAK7955899.1"/>
    </source>
</evidence>
<keyword evidence="4" id="KW-1185">Reference proteome</keyword>
<comment type="caution">
    <text evidence="3">The sequence shown here is derived from an EMBL/GenBank/DDBJ whole genome shotgun (WGS) entry which is preliminary data.</text>
</comment>
<keyword evidence="1" id="KW-0677">Repeat</keyword>
<dbReference type="RefSeq" id="XP_066701205.1">
    <property type="nucleotide sequence ID" value="XM_066841343.1"/>
</dbReference>
<keyword evidence="2" id="KW-0802">TPR repeat</keyword>
<sequence>MKQWDDVERLFTARVKQGNDIGRFEEVLADYSEMEKRGSLQKADRIKLHRQVASLYASRGRYREAAEEASKILGVEDALGKDASDPYMVDCMFDLATYLFKQSRRKSKAACSVLDRNILALRSSRGPQYPTTILTLEALGSLQQLDGDERSASKSFELAWERRKAALGARHPGAAACRYRMAVVLEKMGWIEEPIPMYEESLDVFVEKLGSDHPLTKRARESLHSCRLAALHMTSDQKRRMRRVRERLAAGTLGRY</sequence>
<evidence type="ECO:0000256" key="2">
    <source>
        <dbReference type="ARBA" id="ARBA00022803"/>
    </source>
</evidence>
<evidence type="ECO:0000256" key="1">
    <source>
        <dbReference type="ARBA" id="ARBA00022737"/>
    </source>
</evidence>
<dbReference type="InterPro" id="IPR011990">
    <property type="entry name" value="TPR-like_helical_dom_sf"/>
</dbReference>
<proteinExistence type="predicted"/>
<dbReference type="PANTHER" id="PTHR45641:SF19">
    <property type="entry name" value="NEPHROCYSTIN-3"/>
    <property type="match status" value="1"/>
</dbReference>
<name>A0ABR1QGM3_9PEZI</name>
<dbReference type="PANTHER" id="PTHR45641">
    <property type="entry name" value="TETRATRICOPEPTIDE REPEAT PROTEIN (AFU_ORTHOLOGUE AFUA_6G03870)"/>
    <property type="match status" value="1"/>
</dbReference>